<dbReference type="Proteomes" id="UP000676565">
    <property type="component" value="Unassembled WGS sequence"/>
</dbReference>
<name>A0ABS5BW94_9BACT</name>
<gene>
    <name evidence="1" type="ORF">J8F10_22215</name>
</gene>
<comment type="caution">
    <text evidence="1">The sequence shown here is derived from an EMBL/GenBank/DDBJ whole genome shotgun (WGS) entry which is preliminary data.</text>
</comment>
<dbReference type="Gene3D" id="1.20.120.330">
    <property type="entry name" value="Nucleotidyltransferases domain 2"/>
    <property type="match status" value="1"/>
</dbReference>
<evidence type="ECO:0000313" key="1">
    <source>
        <dbReference type="EMBL" id="MBP3957979.1"/>
    </source>
</evidence>
<accession>A0ABS5BW94</accession>
<proteinExistence type="predicted"/>
<keyword evidence="2" id="KW-1185">Reference proteome</keyword>
<dbReference type="RefSeq" id="WP_210657547.1">
    <property type="nucleotide sequence ID" value="NZ_JAGKQQ010000001.1"/>
</dbReference>
<evidence type="ECO:0000313" key="2">
    <source>
        <dbReference type="Proteomes" id="UP000676565"/>
    </source>
</evidence>
<evidence type="ECO:0008006" key="3">
    <source>
        <dbReference type="Google" id="ProtNLM"/>
    </source>
</evidence>
<protein>
    <recommendedName>
        <fullName evidence="3">HEPN domain-containing protein</fullName>
    </recommendedName>
</protein>
<organism evidence="1 2">
    <name type="scientific">Gemmata palustris</name>
    <dbReference type="NCBI Taxonomy" id="2822762"/>
    <lineage>
        <taxon>Bacteria</taxon>
        <taxon>Pseudomonadati</taxon>
        <taxon>Planctomycetota</taxon>
        <taxon>Planctomycetia</taxon>
        <taxon>Gemmatales</taxon>
        <taxon>Gemmataceae</taxon>
        <taxon>Gemmata</taxon>
    </lineage>
</organism>
<sequence>MSLDEDLLEQAEHLARRDSRRPKQASLRRAISAGYYALFHLLVREATAVVVSDPGLRQLVPRAFDHSEMKQACRPFAAGALPDHLKAVTTTGVPDDLKTVADTFIQLQQSRHEADYNVSRTFNRQDTLTLVQQVRAAFEAWQRVRDQQITTVFLVNLLLGSKWKR</sequence>
<dbReference type="EMBL" id="JAGKQQ010000001">
    <property type="protein sequence ID" value="MBP3957979.1"/>
    <property type="molecule type" value="Genomic_DNA"/>
</dbReference>
<reference evidence="1 2" key="1">
    <citation type="submission" date="2021-04" db="EMBL/GenBank/DDBJ databases">
        <authorList>
            <person name="Ivanova A."/>
        </authorList>
    </citation>
    <scope>NUCLEOTIDE SEQUENCE [LARGE SCALE GENOMIC DNA]</scope>
    <source>
        <strain evidence="1 2">G18</strain>
    </source>
</reference>